<proteinExistence type="predicted"/>
<dbReference type="InterPro" id="IPR011004">
    <property type="entry name" value="Trimer_LpxA-like_sf"/>
</dbReference>
<dbReference type="Proteomes" id="UP001410394">
    <property type="component" value="Unassembled WGS sequence"/>
</dbReference>
<reference evidence="1 2" key="1">
    <citation type="journal article" date="2018" name="Int. J. Syst. Evol. Microbiol.">
        <title>Uliginosibacterium sediminicola sp. nov., isolated from freshwater sediment.</title>
        <authorList>
            <person name="Hwang W.M."/>
            <person name="Kim S.M."/>
            <person name="Kang K."/>
            <person name="Ahn T.Y."/>
        </authorList>
    </citation>
    <scope>NUCLEOTIDE SEQUENCE [LARGE SCALE GENOMIC DNA]</scope>
    <source>
        <strain evidence="1 2">M1-21</strain>
    </source>
</reference>
<dbReference type="RefSeq" id="WP_345920494.1">
    <property type="nucleotide sequence ID" value="NZ_JBDIVE010000008.1"/>
</dbReference>
<comment type="caution">
    <text evidence="1">The sequence shown here is derived from an EMBL/GenBank/DDBJ whole genome shotgun (WGS) entry which is preliminary data.</text>
</comment>
<protein>
    <submittedName>
        <fullName evidence="1">Polymer-forming cytoskeletal protein</fullName>
    </submittedName>
</protein>
<dbReference type="Gene3D" id="2.160.10.10">
    <property type="entry name" value="Hexapeptide repeat proteins"/>
    <property type="match status" value="1"/>
</dbReference>
<gene>
    <name evidence="1" type="ORF">ABDB84_14650</name>
</gene>
<accession>A0ABU9Z0X6</accession>
<name>A0ABU9Z0X6_9RHOO</name>
<sequence length="361" mass="39340">MSLLAASFLPLALLFLLLPLWPLLSRWRAGVAVAGERIWPIGAAWDAPARASLQRVQESFSDLLQHAERDGLIRGAREDGALFMILGPHDYLSEHLQISTRRLRTQLLAVGHLDIPGELICDRLVYAQARLNIAHNVVLRTALAGRDAVIGPRARVRQWIHAGNRLDVAEGAILAGCASAGQEIVLARRARFERLLSARIRFGHSFGQRRPAAPLRCLEMQLPAHARQMSDGRWLVDGDLSIPPARQLKARLIVNGSLLVGTGSQLRGELHVMGELVVHHDAYIHGAIQCDAEMRVGECCLLAGPIRCAGSLSLGSQTIVGTPNRPSTIIARQLQIHEGCIVHGAIHAIQRGEVCAESART</sequence>
<evidence type="ECO:0000313" key="2">
    <source>
        <dbReference type="Proteomes" id="UP001410394"/>
    </source>
</evidence>
<organism evidence="1 2">
    <name type="scientific">Uliginosibacterium sediminicola</name>
    <dbReference type="NCBI Taxonomy" id="2024550"/>
    <lineage>
        <taxon>Bacteria</taxon>
        <taxon>Pseudomonadati</taxon>
        <taxon>Pseudomonadota</taxon>
        <taxon>Betaproteobacteria</taxon>
        <taxon>Rhodocyclales</taxon>
        <taxon>Zoogloeaceae</taxon>
        <taxon>Uliginosibacterium</taxon>
    </lineage>
</organism>
<evidence type="ECO:0000313" key="1">
    <source>
        <dbReference type="EMBL" id="MEN3069724.1"/>
    </source>
</evidence>
<dbReference type="EMBL" id="JBDIVE010000008">
    <property type="protein sequence ID" value="MEN3069724.1"/>
    <property type="molecule type" value="Genomic_DNA"/>
</dbReference>
<keyword evidence="2" id="KW-1185">Reference proteome</keyword>
<dbReference type="SUPFAM" id="SSF51161">
    <property type="entry name" value="Trimeric LpxA-like enzymes"/>
    <property type="match status" value="1"/>
</dbReference>